<accession>A0A9N8PA10</accession>
<feature type="compositionally biased region" description="Basic and acidic residues" evidence="1">
    <location>
        <begin position="482"/>
        <end position="501"/>
    </location>
</feature>
<feature type="region of interest" description="Disordered" evidence="1">
    <location>
        <begin position="36"/>
        <end position="127"/>
    </location>
</feature>
<evidence type="ECO:0000313" key="2">
    <source>
        <dbReference type="EMBL" id="CAD0086805.1"/>
    </source>
</evidence>
<feature type="region of interest" description="Disordered" evidence="1">
    <location>
        <begin position="1"/>
        <end position="22"/>
    </location>
</feature>
<feature type="compositionally biased region" description="Low complexity" evidence="1">
    <location>
        <begin position="8"/>
        <end position="17"/>
    </location>
</feature>
<protein>
    <submittedName>
        <fullName evidence="2">Uncharacterized protein</fullName>
    </submittedName>
</protein>
<dbReference type="EMBL" id="CAIJEN010000005">
    <property type="protein sequence ID" value="CAD0086805.1"/>
    <property type="molecule type" value="Genomic_DNA"/>
</dbReference>
<feature type="compositionally biased region" description="Basic and acidic residues" evidence="1">
    <location>
        <begin position="463"/>
        <end position="474"/>
    </location>
</feature>
<dbReference type="Proteomes" id="UP000716446">
    <property type="component" value="Unassembled WGS sequence"/>
</dbReference>
<dbReference type="AlphaFoldDB" id="A0A9N8PA10"/>
<sequence length="501" mass="53671">MAQQFRAGGRSNRSGRSQADADVFEGLPVRQWISSDSIVGLPPPTEVVQGGDNALPELPMPRDSHLLTPLTQQLLREARRPRLAKRPQEPTEDDKQEEEEEGEPVQTGWQSKKWSQVPSHQEKPEREFLAKRRKGLPSMHTQIALQAANAVASSANTRKTKIMKSDADGNTTVYEVLVPEGQTVEGEVVDDAIMADAAPIQAAPGTVIDGVGIANAEGVFVATDLLQQQQQPMRRKPIPPRRIRKGGPGRGKKKVMFNPNEGHNAAATSTPGGGVSVATPSSLNANADDSAMDIDSTPKPDANDEGDDEDGEEGEDGDEDDDREDGEVSEGEELQDEEPTETTTSLSTKPDVEEQVPAATEPTEAEEAPAPVTEEPIAPTEEVSVPVTESAPSPVTEKHEQPVSAAVEAAEEQDEATEATEASEAIEATEEPLTAEAFEEATGKPETSATEEVQATEEPEAAELPREPSDKEPTVDTTAGSEKSEEDTTMKEASDKETEES</sequence>
<proteinExistence type="predicted"/>
<comment type="caution">
    <text evidence="2">The sequence shown here is derived from an EMBL/GenBank/DDBJ whole genome shotgun (WGS) entry which is preliminary data.</text>
</comment>
<feature type="compositionally biased region" description="Acidic residues" evidence="1">
    <location>
        <begin position="303"/>
        <end position="340"/>
    </location>
</feature>
<reference evidence="2" key="1">
    <citation type="submission" date="2020-06" db="EMBL/GenBank/DDBJ databases">
        <authorList>
            <person name="Onetto C."/>
        </authorList>
    </citation>
    <scope>NUCLEOTIDE SEQUENCE</scope>
</reference>
<feature type="compositionally biased region" description="Polar residues" evidence="1">
    <location>
        <begin position="109"/>
        <end position="119"/>
    </location>
</feature>
<name>A0A9N8PA10_9PEZI</name>
<feature type="compositionally biased region" description="Low complexity" evidence="1">
    <location>
        <begin position="355"/>
        <end position="383"/>
    </location>
</feature>
<feature type="compositionally biased region" description="Acidic residues" evidence="1">
    <location>
        <begin position="409"/>
        <end position="418"/>
    </location>
</feature>
<organism evidence="2 3">
    <name type="scientific">Aureobasidium vineae</name>
    <dbReference type="NCBI Taxonomy" id="2773715"/>
    <lineage>
        <taxon>Eukaryota</taxon>
        <taxon>Fungi</taxon>
        <taxon>Dikarya</taxon>
        <taxon>Ascomycota</taxon>
        <taxon>Pezizomycotina</taxon>
        <taxon>Dothideomycetes</taxon>
        <taxon>Dothideomycetidae</taxon>
        <taxon>Dothideales</taxon>
        <taxon>Saccotheciaceae</taxon>
        <taxon>Aureobasidium</taxon>
    </lineage>
</organism>
<evidence type="ECO:0000256" key="1">
    <source>
        <dbReference type="SAM" id="MobiDB-lite"/>
    </source>
</evidence>
<feature type="region of interest" description="Disordered" evidence="1">
    <location>
        <begin position="227"/>
        <end position="501"/>
    </location>
</feature>
<keyword evidence="3" id="KW-1185">Reference proteome</keyword>
<feature type="compositionally biased region" description="Polar residues" evidence="1">
    <location>
        <begin position="278"/>
        <end position="287"/>
    </location>
</feature>
<feature type="compositionally biased region" description="Basic residues" evidence="1">
    <location>
        <begin position="233"/>
        <end position="255"/>
    </location>
</feature>
<evidence type="ECO:0000313" key="3">
    <source>
        <dbReference type="Proteomes" id="UP000716446"/>
    </source>
</evidence>
<feature type="compositionally biased region" description="Acidic residues" evidence="1">
    <location>
        <begin position="90"/>
        <end position="103"/>
    </location>
</feature>
<gene>
    <name evidence="2" type="ORF">AWRI4619_LOCUS4305</name>
</gene>